<dbReference type="Pfam" id="PF12169">
    <property type="entry name" value="DNA_pol3_gamma3"/>
    <property type="match status" value="1"/>
</dbReference>
<feature type="compositionally biased region" description="Polar residues" evidence="12">
    <location>
        <begin position="644"/>
        <end position="656"/>
    </location>
</feature>
<evidence type="ECO:0000256" key="9">
    <source>
        <dbReference type="ARBA" id="ARBA00022840"/>
    </source>
</evidence>
<keyword evidence="9" id="KW-0067">ATP-binding</keyword>
<dbReference type="Gene3D" id="1.10.8.60">
    <property type="match status" value="1"/>
</dbReference>
<dbReference type="InterPro" id="IPR003593">
    <property type="entry name" value="AAA+_ATPase"/>
</dbReference>
<evidence type="ECO:0000259" key="13">
    <source>
        <dbReference type="SMART" id="SM00382"/>
    </source>
</evidence>
<feature type="compositionally biased region" description="Low complexity" evidence="12">
    <location>
        <begin position="537"/>
        <end position="548"/>
    </location>
</feature>
<evidence type="ECO:0000256" key="1">
    <source>
        <dbReference type="ARBA" id="ARBA00006360"/>
    </source>
</evidence>
<sequence>MSYQVLARKWRPQSFHEMMGQEHVKQALINALNEQRLHHAYLFTGTRGVGKTTIARIFAKSLNCEVGITSTPCGQCSACEEIEAGKFIDLIEIDAASRTKVEDTREILDNVQYAPTRGRYKVYLIDEVHMLSKHSFNALLKTLEEPPEHVKFLLATTDPQKLPITILSRCLQFNLNAMAQSQIVTQLAQILPQESVNFEQTALEVLAKAADGSMRDALSLTDQAIAQTNGELNLPAVQQMLGLMDSSHAVLLMAAVLSQDGETLLAEVADIALKNGNFASVLDDLISLLHLVQLTQLVPQAANFGQFEAEQVKTLAQQLTPQDTQFMYQLLLAGKKDLSWAPEPRLGFEMIMLRLLAFERADFSQAGGPAPAGAVKNPGKVGKLRDMLSAKQRGPQAQLSTPAPQQNSAHAQQSPAPVKPAPAQQPKAQAAPQQTYTPEQPAQQPNAQAAPQQAYTPEQPVQQPNAQAAPQQVYTPEQPAQQTASQQPIPSAEQMNAEPAHTAPPEQSPEDVSIEQQYQDIMAQAESQGYEQHQSEPAHQPVPAQQQHSTPQRETQAPEHTPVQQLAQKQQQAQSAIARILQNRQISGAGRLLGGEGEAKKSEPQQGAGTVPGAVAPGRRLPHAPRADDSQQSAQHWAQSQEQIPEQPQRAFQPSAPQRKVKKPEMAERFKKDESKLAPELLEQLAPQAPGEQETQDTTLDIPAPENFVSPISDIKFAHQKDDWAQMIEQMQLGGRVRQFALHAMFNQQGQHCTLQVEQSQQHLDSSMLREKLHESLAEQLNEPVELNIEFVDAVNNTPFLIQQDIDQQRYLQAVDAVNNDPVIQAFAREFEASVDEKSVRAL</sequence>
<dbReference type="InterPro" id="IPR045085">
    <property type="entry name" value="HLD_clamp_pol_III_gamma_tau"/>
</dbReference>
<dbReference type="Proteomes" id="UP000665025">
    <property type="component" value="Chromosome 1"/>
</dbReference>
<keyword evidence="4 14" id="KW-0548">Nucleotidyltransferase</keyword>
<feature type="compositionally biased region" description="Low complexity" evidence="12">
    <location>
        <begin position="630"/>
        <end position="643"/>
    </location>
</feature>
<dbReference type="RefSeq" id="WP_209052129.1">
    <property type="nucleotide sequence ID" value="NZ_CP072425.1"/>
</dbReference>
<keyword evidence="7" id="KW-0547">Nucleotide-binding</keyword>
<dbReference type="InterPro" id="IPR021029">
    <property type="entry name" value="DNA_pol_III_tau_dom-5"/>
</dbReference>
<dbReference type="NCBIfam" id="NF005942">
    <property type="entry name" value="PRK07994.1"/>
    <property type="match status" value="1"/>
</dbReference>
<keyword evidence="15" id="KW-1185">Reference proteome</keyword>
<dbReference type="PANTHER" id="PTHR11669">
    <property type="entry name" value="REPLICATION FACTOR C / DNA POLYMERASE III GAMMA-TAU SUBUNIT"/>
    <property type="match status" value="1"/>
</dbReference>
<comment type="catalytic activity">
    <reaction evidence="11">
        <text>DNA(n) + a 2'-deoxyribonucleoside 5'-triphosphate = DNA(n+1) + diphosphate</text>
        <dbReference type="Rhea" id="RHEA:22508"/>
        <dbReference type="Rhea" id="RHEA-COMP:17339"/>
        <dbReference type="Rhea" id="RHEA-COMP:17340"/>
        <dbReference type="ChEBI" id="CHEBI:33019"/>
        <dbReference type="ChEBI" id="CHEBI:61560"/>
        <dbReference type="ChEBI" id="CHEBI:173112"/>
        <dbReference type="EC" id="2.7.7.7"/>
    </reaction>
</comment>
<evidence type="ECO:0000256" key="8">
    <source>
        <dbReference type="ARBA" id="ARBA00022833"/>
    </source>
</evidence>
<evidence type="ECO:0000256" key="6">
    <source>
        <dbReference type="ARBA" id="ARBA00022723"/>
    </source>
</evidence>
<feature type="compositionally biased region" description="Low complexity" evidence="12">
    <location>
        <begin position="564"/>
        <end position="576"/>
    </location>
</feature>
<evidence type="ECO:0000313" key="14">
    <source>
        <dbReference type="EMBL" id="QTL35137.1"/>
    </source>
</evidence>
<evidence type="ECO:0000256" key="7">
    <source>
        <dbReference type="ARBA" id="ARBA00022741"/>
    </source>
</evidence>
<dbReference type="InterPro" id="IPR008921">
    <property type="entry name" value="DNA_pol3_clamp-load_cplx_C"/>
</dbReference>
<feature type="compositionally biased region" description="Low complexity" evidence="12">
    <location>
        <begin position="411"/>
        <end position="473"/>
    </location>
</feature>
<evidence type="ECO:0000256" key="4">
    <source>
        <dbReference type="ARBA" id="ARBA00022695"/>
    </source>
</evidence>
<dbReference type="Gene3D" id="3.30.300.150">
    <property type="entry name" value="DNA polymerase III, tau subunit, domain V"/>
    <property type="match status" value="1"/>
</dbReference>
<dbReference type="SUPFAM" id="SSF48019">
    <property type="entry name" value="post-AAA+ oligomerization domain-like"/>
    <property type="match status" value="1"/>
</dbReference>
<dbReference type="Pfam" id="PF13177">
    <property type="entry name" value="DNA_pol3_delta2"/>
    <property type="match status" value="1"/>
</dbReference>
<feature type="compositionally biased region" description="Polar residues" evidence="12">
    <location>
        <begin position="474"/>
        <end position="489"/>
    </location>
</feature>
<evidence type="ECO:0000256" key="2">
    <source>
        <dbReference type="ARBA" id="ARBA00012417"/>
    </source>
</evidence>
<accession>A0ABX7V6S3</accession>
<keyword evidence="3 14" id="KW-0808">Transferase</keyword>
<dbReference type="InterPro" id="IPR027417">
    <property type="entry name" value="P-loop_NTPase"/>
</dbReference>
<comment type="similarity">
    <text evidence="1">Belongs to the DnaX/STICHEL family.</text>
</comment>
<dbReference type="Pfam" id="PF12170">
    <property type="entry name" value="DNA_pol3_tau_5"/>
    <property type="match status" value="1"/>
</dbReference>
<evidence type="ECO:0000256" key="10">
    <source>
        <dbReference type="ARBA" id="ARBA00022932"/>
    </source>
</evidence>
<dbReference type="InterPro" id="IPR038249">
    <property type="entry name" value="PolIII_tau_V_sf"/>
</dbReference>
<evidence type="ECO:0000256" key="5">
    <source>
        <dbReference type="ARBA" id="ARBA00022705"/>
    </source>
</evidence>
<dbReference type="PANTHER" id="PTHR11669:SF0">
    <property type="entry name" value="PROTEIN STICHEL-LIKE 2"/>
    <property type="match status" value="1"/>
</dbReference>
<feature type="region of interest" description="Disordered" evidence="12">
    <location>
        <begin position="390"/>
        <end position="576"/>
    </location>
</feature>
<feature type="domain" description="AAA+ ATPase" evidence="13">
    <location>
        <begin position="37"/>
        <end position="178"/>
    </location>
</feature>
<dbReference type="Gene3D" id="3.40.50.300">
    <property type="entry name" value="P-loop containing nucleotide triphosphate hydrolases"/>
    <property type="match status" value="1"/>
</dbReference>
<feature type="compositionally biased region" description="Basic and acidic residues" evidence="12">
    <location>
        <begin position="663"/>
        <end position="674"/>
    </location>
</feature>
<feature type="compositionally biased region" description="Low complexity" evidence="12">
    <location>
        <begin position="607"/>
        <end position="618"/>
    </location>
</feature>
<dbReference type="NCBIfam" id="NF004046">
    <property type="entry name" value="PRK05563.1"/>
    <property type="match status" value="1"/>
</dbReference>
<feature type="region of interest" description="Disordered" evidence="12">
    <location>
        <begin position="589"/>
        <end position="674"/>
    </location>
</feature>
<dbReference type="NCBIfam" id="TIGR02397">
    <property type="entry name" value="dnaX_nterm"/>
    <property type="match status" value="1"/>
</dbReference>
<dbReference type="Gene3D" id="1.20.272.10">
    <property type="match status" value="1"/>
</dbReference>
<dbReference type="EC" id="2.7.7.7" evidence="2"/>
<evidence type="ECO:0000256" key="12">
    <source>
        <dbReference type="SAM" id="MobiDB-lite"/>
    </source>
</evidence>
<dbReference type="InterPro" id="IPR022754">
    <property type="entry name" value="DNA_pol_III_gamma-3"/>
</dbReference>
<dbReference type="GO" id="GO:0003887">
    <property type="term" value="F:DNA-directed DNA polymerase activity"/>
    <property type="evidence" value="ECO:0007669"/>
    <property type="project" value="UniProtKB-EC"/>
</dbReference>
<dbReference type="CDD" id="cd00009">
    <property type="entry name" value="AAA"/>
    <property type="match status" value="1"/>
</dbReference>
<name>A0ABX7V6S3_9GAMM</name>
<evidence type="ECO:0000256" key="11">
    <source>
        <dbReference type="ARBA" id="ARBA00049244"/>
    </source>
</evidence>
<dbReference type="SMART" id="SM00382">
    <property type="entry name" value="AAA"/>
    <property type="match status" value="1"/>
</dbReference>
<dbReference type="InterPro" id="IPR012763">
    <property type="entry name" value="DNA_pol_III_sug/sutau_N"/>
</dbReference>
<gene>
    <name evidence="14" type="primary">dnaX</name>
    <name evidence="14" type="ORF">J5X90_16670</name>
</gene>
<keyword evidence="6" id="KW-0479">Metal-binding</keyword>
<dbReference type="Pfam" id="PF22608">
    <property type="entry name" value="DNAX_ATPase_lid"/>
    <property type="match status" value="1"/>
</dbReference>
<evidence type="ECO:0000313" key="15">
    <source>
        <dbReference type="Proteomes" id="UP000665025"/>
    </source>
</evidence>
<proteinExistence type="inferred from homology"/>
<keyword evidence="5" id="KW-0235">DNA replication</keyword>
<feature type="compositionally biased region" description="Polar residues" evidence="12">
    <location>
        <begin position="514"/>
        <end position="532"/>
    </location>
</feature>
<dbReference type="SUPFAM" id="SSF52540">
    <property type="entry name" value="P-loop containing nucleoside triphosphate hydrolases"/>
    <property type="match status" value="1"/>
</dbReference>
<organism evidence="14 15">
    <name type="scientific">Pseudoalteromonas viridis</name>
    <dbReference type="NCBI Taxonomy" id="339617"/>
    <lineage>
        <taxon>Bacteria</taxon>
        <taxon>Pseudomonadati</taxon>
        <taxon>Pseudomonadota</taxon>
        <taxon>Gammaproteobacteria</taxon>
        <taxon>Alteromonadales</taxon>
        <taxon>Pseudoalteromonadaceae</taxon>
        <taxon>Pseudoalteromonas</taxon>
    </lineage>
</organism>
<dbReference type="InterPro" id="IPR050238">
    <property type="entry name" value="DNA_Rep/Repair_Clamp_Loader"/>
</dbReference>
<keyword evidence="8" id="KW-0862">Zinc</keyword>
<protein>
    <recommendedName>
        <fullName evidence="2">DNA-directed DNA polymerase</fullName>
        <ecNumber evidence="2">2.7.7.7</ecNumber>
    </recommendedName>
</protein>
<dbReference type="CDD" id="cd18137">
    <property type="entry name" value="HLD_clamp_pol_III_gamma_tau"/>
    <property type="match status" value="1"/>
</dbReference>
<keyword evidence="10" id="KW-0239">DNA-directed DNA polymerase</keyword>
<feature type="compositionally biased region" description="Polar residues" evidence="12">
    <location>
        <begin position="395"/>
        <end position="410"/>
    </location>
</feature>
<reference evidence="14 15" key="1">
    <citation type="submission" date="2021-03" db="EMBL/GenBank/DDBJ databases">
        <title>Complete Genome of Pseudoalteromonas viridis Strain BBR56, a new biocontrol bacterial candidate.</title>
        <authorList>
            <person name="Handayani D.P."/>
            <person name="Isnansetyo A."/>
            <person name="Istiqomah I."/>
            <person name="Jumina J."/>
        </authorList>
    </citation>
    <scope>NUCLEOTIDE SEQUENCE [LARGE SCALE GENOMIC DNA]</scope>
    <source>
        <strain evidence="14 15">BBR56</strain>
    </source>
</reference>
<evidence type="ECO:0000256" key="3">
    <source>
        <dbReference type="ARBA" id="ARBA00022679"/>
    </source>
</evidence>
<dbReference type="EMBL" id="CP072425">
    <property type="protein sequence ID" value="QTL35137.1"/>
    <property type="molecule type" value="Genomic_DNA"/>
</dbReference>